<dbReference type="EMBL" id="JAEUBF010000111">
    <property type="protein sequence ID" value="KAH3680472.1"/>
    <property type="molecule type" value="Genomic_DNA"/>
</dbReference>
<evidence type="ECO:0000256" key="13">
    <source>
        <dbReference type="SAM" id="Phobius"/>
    </source>
</evidence>
<feature type="transmembrane region" description="Helical" evidence="13">
    <location>
        <begin position="455"/>
        <end position="478"/>
    </location>
</feature>
<protein>
    <recommendedName>
        <fullName evidence="4">Sterol regulatory element-binding protein cleavage-activating protein</fullName>
    </recommendedName>
</protein>
<dbReference type="GO" id="GO:0032934">
    <property type="term" value="F:sterol binding"/>
    <property type="evidence" value="ECO:0007669"/>
    <property type="project" value="InterPro"/>
</dbReference>
<keyword evidence="8" id="KW-0333">Golgi apparatus</keyword>
<keyword evidence="6" id="KW-0677">Repeat</keyword>
<gene>
    <name evidence="15" type="ORF">WICMUC_000312</name>
</gene>
<reference evidence="15" key="1">
    <citation type="journal article" date="2021" name="Open Biol.">
        <title>Shared evolutionary footprints suggest mitochondrial oxidative damage underlies multiple complex I losses in fungi.</title>
        <authorList>
            <person name="Schikora-Tamarit M.A."/>
            <person name="Marcet-Houben M."/>
            <person name="Nosek J."/>
            <person name="Gabaldon T."/>
        </authorList>
    </citation>
    <scope>NUCLEOTIDE SEQUENCE</scope>
    <source>
        <strain evidence="15">CBS6341</strain>
    </source>
</reference>
<dbReference type="GO" id="GO:0008202">
    <property type="term" value="P:steroid metabolic process"/>
    <property type="evidence" value="ECO:0007669"/>
    <property type="project" value="UniProtKB-KW"/>
</dbReference>
<keyword evidence="5" id="KW-0853">WD repeat</keyword>
<evidence type="ECO:0000313" key="15">
    <source>
        <dbReference type="EMBL" id="KAH3680472.1"/>
    </source>
</evidence>
<evidence type="ECO:0000256" key="9">
    <source>
        <dbReference type="ARBA" id="ARBA00023098"/>
    </source>
</evidence>
<feature type="transmembrane region" description="Helical" evidence="13">
    <location>
        <begin position="391"/>
        <end position="409"/>
    </location>
</feature>
<comment type="similarity">
    <text evidence="3">Belongs to the WD repeat SCAP family.</text>
</comment>
<dbReference type="Gene3D" id="2.130.10.10">
    <property type="entry name" value="YVTN repeat-like/Quinoprotein amine dehydrogenase"/>
    <property type="match status" value="1"/>
</dbReference>
<dbReference type="GO" id="GO:0000139">
    <property type="term" value="C:Golgi membrane"/>
    <property type="evidence" value="ECO:0007669"/>
    <property type="project" value="UniProtKB-SubCell"/>
</dbReference>
<organism evidence="15 16">
    <name type="scientific">Wickerhamomyces mucosus</name>
    <dbReference type="NCBI Taxonomy" id="1378264"/>
    <lineage>
        <taxon>Eukaryota</taxon>
        <taxon>Fungi</taxon>
        <taxon>Dikarya</taxon>
        <taxon>Ascomycota</taxon>
        <taxon>Saccharomycotina</taxon>
        <taxon>Saccharomycetes</taxon>
        <taxon>Phaffomycetales</taxon>
        <taxon>Wickerhamomycetaceae</taxon>
        <taxon>Wickerhamomyces</taxon>
    </lineage>
</organism>
<reference evidence="15" key="2">
    <citation type="submission" date="2021-01" db="EMBL/GenBank/DDBJ databases">
        <authorList>
            <person name="Schikora-Tamarit M.A."/>
        </authorList>
    </citation>
    <scope>NUCLEOTIDE SEQUENCE</scope>
    <source>
        <strain evidence="15">CBS6341</strain>
    </source>
</reference>
<accession>A0A9P8PZL1</accession>
<evidence type="ECO:0000256" key="1">
    <source>
        <dbReference type="ARBA" id="ARBA00004240"/>
    </source>
</evidence>
<evidence type="ECO:0000256" key="4">
    <source>
        <dbReference type="ARBA" id="ARBA00019541"/>
    </source>
</evidence>
<keyword evidence="13" id="KW-0812">Transmembrane</keyword>
<feature type="transmembrane region" description="Helical" evidence="13">
    <location>
        <begin position="239"/>
        <end position="263"/>
    </location>
</feature>
<dbReference type="PANTHER" id="PTHR46378">
    <property type="entry name" value="STEROL REGULATORY ELEMENT-BINDING PROTEIN CLEAVAGE-ACTIVATING PROTEIN"/>
    <property type="match status" value="1"/>
</dbReference>
<dbReference type="Proteomes" id="UP000769528">
    <property type="component" value="Unassembled WGS sequence"/>
</dbReference>
<evidence type="ECO:0000256" key="6">
    <source>
        <dbReference type="ARBA" id="ARBA00022737"/>
    </source>
</evidence>
<dbReference type="GO" id="GO:0045540">
    <property type="term" value="P:regulation of cholesterol biosynthetic process"/>
    <property type="evidence" value="ECO:0007669"/>
    <property type="project" value="TreeGrafter"/>
</dbReference>
<feature type="transmembrane region" description="Helical" evidence="13">
    <location>
        <begin position="207"/>
        <end position="227"/>
    </location>
</feature>
<dbReference type="SUPFAM" id="SSF50969">
    <property type="entry name" value="YVTN repeat-like/Quinoprotein amine dehydrogenase"/>
    <property type="match status" value="1"/>
</dbReference>
<evidence type="ECO:0000256" key="2">
    <source>
        <dbReference type="ARBA" id="ARBA00004394"/>
    </source>
</evidence>
<keyword evidence="16" id="KW-1185">Reference proteome</keyword>
<dbReference type="GO" id="GO:0032933">
    <property type="term" value="P:SREBP signaling pathway"/>
    <property type="evidence" value="ECO:0007669"/>
    <property type="project" value="InterPro"/>
</dbReference>
<dbReference type="AlphaFoldDB" id="A0A9P8PZL1"/>
<evidence type="ECO:0000259" key="14">
    <source>
        <dbReference type="PROSITE" id="PS50156"/>
    </source>
</evidence>
<keyword evidence="9" id="KW-0443">Lipid metabolism</keyword>
<evidence type="ECO:0000256" key="10">
    <source>
        <dbReference type="ARBA" id="ARBA00023121"/>
    </source>
</evidence>
<dbReference type="InterPro" id="IPR053958">
    <property type="entry name" value="HMGCR/SNAP/NPC1-like_SSD"/>
</dbReference>
<keyword evidence="7" id="KW-0256">Endoplasmic reticulum</keyword>
<dbReference type="OrthoDB" id="1914839at2759"/>
<feature type="transmembrane region" description="Helical" evidence="13">
    <location>
        <begin position="308"/>
        <end position="330"/>
    </location>
</feature>
<comment type="caution">
    <text evidence="15">The sequence shown here is derived from an EMBL/GenBank/DDBJ whole genome shotgun (WGS) entry which is preliminary data.</text>
</comment>
<feature type="domain" description="SSD" evidence="14">
    <location>
        <begin position="208"/>
        <end position="364"/>
    </location>
</feature>
<dbReference type="InterPro" id="IPR011044">
    <property type="entry name" value="Quino_amine_DH_bsu"/>
</dbReference>
<keyword evidence="10" id="KW-0446">Lipid-binding</keyword>
<evidence type="ECO:0000256" key="5">
    <source>
        <dbReference type="ARBA" id="ARBA00022574"/>
    </source>
</evidence>
<name>A0A9P8PZL1_9ASCO</name>
<evidence type="ECO:0000313" key="16">
    <source>
        <dbReference type="Proteomes" id="UP000769528"/>
    </source>
</evidence>
<evidence type="ECO:0000256" key="3">
    <source>
        <dbReference type="ARBA" id="ARBA00007410"/>
    </source>
</evidence>
<dbReference type="GO" id="GO:0032936">
    <property type="term" value="C:SREBP-SCAP complex"/>
    <property type="evidence" value="ECO:0007669"/>
    <property type="project" value="TreeGrafter"/>
</dbReference>
<comment type="subcellular location">
    <subcellularLocation>
        <location evidence="1">Endoplasmic reticulum</location>
    </subcellularLocation>
    <subcellularLocation>
        <location evidence="2">Golgi apparatus membrane</location>
    </subcellularLocation>
</comment>
<dbReference type="PANTHER" id="PTHR46378:SF1">
    <property type="entry name" value="STEROL REGULATORY ELEMENT-BINDING PROTEIN CLEAVAGE-ACTIVATING PROTEIN"/>
    <property type="match status" value="1"/>
</dbReference>
<evidence type="ECO:0000256" key="8">
    <source>
        <dbReference type="ARBA" id="ARBA00023034"/>
    </source>
</evidence>
<dbReference type="InterPro" id="IPR015943">
    <property type="entry name" value="WD40/YVTN_repeat-like_dom_sf"/>
</dbReference>
<proteinExistence type="inferred from homology"/>
<evidence type="ECO:0000256" key="7">
    <source>
        <dbReference type="ARBA" id="ARBA00022824"/>
    </source>
</evidence>
<dbReference type="Pfam" id="PF12349">
    <property type="entry name" value="Sterol-sensing"/>
    <property type="match status" value="1"/>
</dbReference>
<keyword evidence="11 13" id="KW-0472">Membrane</keyword>
<evidence type="ECO:0000256" key="11">
    <source>
        <dbReference type="ARBA" id="ARBA00023136"/>
    </source>
</evidence>
<feature type="transmembrane region" description="Helical" evidence="13">
    <location>
        <begin position="336"/>
        <end position="364"/>
    </location>
</feature>
<dbReference type="InterPro" id="IPR030225">
    <property type="entry name" value="SCAP"/>
</dbReference>
<sequence>MFEFISFSNALVSLVINYIVKIQWFQTKYQRLSIEIIKSPKCFIILPLVVSFFINYNFNYETIHNRSQFHVVQNFDYEVRQVVITNNQDLSIPHFLTKCLDIQHELLSNLSSYDIYLQSPLEIWGNDIDILQEDENIWKSFHINKEFHSSLGGVEKVNGIIKHFDMLRILIIHKKEESINPIWSKVISNFNESNSSAQIVSIDVQKFPILNILSIFIYLSTFIYFILKLSHTFQIRSKAGLLLAVTVQIGLSITSTISIMNWFDKFDVDLYYPLIIVLVSFQKKLKIIEQLSLLPNEMSIQLKFSKLLQNYGIESTLITVNFLVGLLTISKLSSNLHAICLFTSLGLLLDHILYLTFFMSILIIDTLRVELDDLINNQDEGRKKVPRIPKLFTYSIVLVFLITIALSGTNDLTIDIFTTKTLKIFNHTNILIHPAFFNDTITNFNSSIAYTYDGYYVLEFLLIFLFSFSIIAIILGYYTPVINENSETIVEKSNSFNVKLLTDGHFLDVIKIATSKSPYIVSLGLDHRVLVWSPISKPTPAPTQLPITPNLWPITVVKLSDCGTFIVVFSKKGLIQCWSRQTKTWIWKHEIEELKNNNPLESFFRKKTIPAFLQRKAISKPPGSRRDSIRSFMTIDNSDVDSSLHEFVIVLKDATIILVDNKGLTRCQLVKNETMVSCSKLLTPRISDRLISLTKSGKILVSMSVNNKWKTRSLNIIQNTFYINSDQHSESDFSNCQISIIEFVGFLIRTFSTYAELIDVQTGILIKRFEISPFKKGTFKVFHSQPTHCRFCGSASFSSLSVAYTPLNSKSVVMHTFTVDHRAKTSICLRVERDAREIRCVGLNSVVENIYEKDDIEGWSITDNNQIIGISKNHEEEFSLSTPVSSAILRNRFDKSIKKPESHHNFWKGWTMNSDGHIDNYLIPETINSKELLINSISVITKFGHKSIVVAFGNIMKLLYLGNDELIFNDVVHSLGFANKRRLLQRNEKIFNEF</sequence>
<evidence type="ECO:0000256" key="12">
    <source>
        <dbReference type="ARBA" id="ARBA00023221"/>
    </source>
</evidence>
<dbReference type="PROSITE" id="PS50156">
    <property type="entry name" value="SSD"/>
    <property type="match status" value="1"/>
</dbReference>
<dbReference type="InterPro" id="IPR000731">
    <property type="entry name" value="SSD"/>
</dbReference>
<keyword evidence="12" id="KW-0753">Steroid metabolism</keyword>
<dbReference type="GO" id="GO:0005789">
    <property type="term" value="C:endoplasmic reticulum membrane"/>
    <property type="evidence" value="ECO:0007669"/>
    <property type="project" value="InterPro"/>
</dbReference>
<keyword evidence="13" id="KW-1133">Transmembrane helix</keyword>